<evidence type="ECO:0000313" key="1">
    <source>
        <dbReference type="EMBL" id="MDX5985419.1"/>
    </source>
</evidence>
<reference evidence="1 2" key="1">
    <citation type="submission" date="2023-11" db="EMBL/GenBank/DDBJ databases">
        <title>MicrobeMod: A computational toolkit for identifying prokaryotic methylation and restriction-modification with nanopore sequencing.</title>
        <authorList>
            <person name="Crits-Christoph A."/>
            <person name="Kang S.C."/>
            <person name="Lee H."/>
            <person name="Ostrov N."/>
        </authorList>
    </citation>
    <scope>NUCLEOTIDE SEQUENCE [LARGE SCALE GENOMIC DNA]</scope>
    <source>
        <strain evidence="1 2">ATCC 14820</strain>
    </source>
</reference>
<gene>
    <name evidence="1" type="ORF">SIL82_14265</name>
</gene>
<comment type="caution">
    <text evidence="1">The sequence shown here is derived from an EMBL/GenBank/DDBJ whole genome shotgun (WGS) entry which is preliminary data.</text>
</comment>
<organism evidence="1 2">
    <name type="scientific">Sphingomonas echinoides</name>
    <dbReference type="NCBI Taxonomy" id="59803"/>
    <lineage>
        <taxon>Bacteria</taxon>
        <taxon>Pseudomonadati</taxon>
        <taxon>Pseudomonadota</taxon>
        <taxon>Alphaproteobacteria</taxon>
        <taxon>Sphingomonadales</taxon>
        <taxon>Sphingomonadaceae</taxon>
        <taxon>Sphingomonas</taxon>
    </lineage>
</organism>
<sequence>MDAPSATSFALLTLSSLGRTRFVALAQRLRDSAAIESWCGAETIVMTFLYDSRQAGALSDRLYPEGWDVVESDRHFYMRRVTAERLAAARAVTEEARKRRLVLIETYLQKLQAMPA</sequence>
<name>A0ABU4PPU6_9SPHN</name>
<dbReference type="Proteomes" id="UP001279660">
    <property type="component" value="Unassembled WGS sequence"/>
</dbReference>
<dbReference type="RefSeq" id="WP_211207142.1">
    <property type="nucleotide sequence ID" value="NZ_JAWXXV010000001.1"/>
</dbReference>
<dbReference type="EMBL" id="JAWXXV010000001">
    <property type="protein sequence ID" value="MDX5985419.1"/>
    <property type="molecule type" value="Genomic_DNA"/>
</dbReference>
<proteinExistence type="predicted"/>
<keyword evidence="2" id="KW-1185">Reference proteome</keyword>
<evidence type="ECO:0000313" key="2">
    <source>
        <dbReference type="Proteomes" id="UP001279660"/>
    </source>
</evidence>
<protein>
    <submittedName>
        <fullName evidence="1">Uncharacterized protein</fullName>
    </submittedName>
</protein>
<accession>A0ABU4PPU6</accession>